<reference evidence="1 2" key="1">
    <citation type="journal article" date="2020" name="ISME J.">
        <title>Parallel Reductive Genome Evolution in Desulfovibrio Ectosymbionts Independently Acquired by Trichonympha Protists in the Termite Gut.</title>
        <authorList>
            <person name="Takeuchi M."/>
            <person name="Kuwahara H."/>
            <person name="Murakami T."/>
            <person name="Takahashi K."/>
            <person name="Kajitani R."/>
            <person name="Toyoda A."/>
            <person name="Itoh T."/>
            <person name="Ohkuma M."/>
            <person name="Hongoh Y."/>
        </authorList>
    </citation>
    <scope>NUCLEOTIDE SEQUENCE [LARGE SCALE GENOMIC DNA]</scope>
    <source>
        <strain evidence="1">ZnDsv-02</strain>
    </source>
</reference>
<dbReference type="AlphaFoldDB" id="A0A6L2R769"/>
<gene>
    <name evidence="1" type="ORF">ZNDK_1140</name>
</gene>
<evidence type="ECO:0000313" key="1">
    <source>
        <dbReference type="EMBL" id="GFH63369.1"/>
    </source>
</evidence>
<dbReference type="EMBL" id="BLLL01000013">
    <property type="protein sequence ID" value="GFH63369.1"/>
    <property type="molecule type" value="Genomic_DNA"/>
</dbReference>
<evidence type="ECO:0000313" key="2">
    <source>
        <dbReference type="Proteomes" id="UP000505077"/>
    </source>
</evidence>
<dbReference type="Pfam" id="PF05534">
    <property type="entry name" value="HicB"/>
    <property type="match status" value="1"/>
</dbReference>
<proteinExistence type="predicted"/>
<sequence>MDMSPYRGYSPLMYHDKDDGGFLGVVAGLYHHSISFEGETEQEIRKDFEESIDFYLDTTETPEKPFVGPIMLSMPPELHEELSRRACEAGEYLSDWIVEKLKALAEHH</sequence>
<dbReference type="InterPro" id="IPR035069">
    <property type="entry name" value="TTHA1013/TTHA0281-like"/>
</dbReference>
<name>A0A6L2R769_9BACT</name>
<comment type="caution">
    <text evidence="1">The sequence shown here is derived from an EMBL/GenBank/DDBJ whole genome shotgun (WGS) entry which is preliminary data.</text>
</comment>
<accession>A0A6L2R769</accession>
<protein>
    <submittedName>
        <fullName evidence="1">Type II toxin-antitoxin system HicB family antitoxin</fullName>
    </submittedName>
</protein>
<dbReference type="InterPro" id="IPR008651">
    <property type="entry name" value="Uncharacterised_HicB"/>
</dbReference>
<dbReference type="Proteomes" id="UP000505077">
    <property type="component" value="Unassembled WGS sequence"/>
</dbReference>
<organism evidence="1 2">
    <name type="scientific">Candidatus Desulfovibrio kirbyi</name>
    <dbReference type="NCBI Taxonomy" id="2696086"/>
    <lineage>
        <taxon>Bacteria</taxon>
        <taxon>Pseudomonadati</taxon>
        <taxon>Thermodesulfobacteriota</taxon>
        <taxon>Desulfovibrionia</taxon>
        <taxon>Desulfovibrionales</taxon>
        <taxon>Desulfovibrionaceae</taxon>
        <taxon>Desulfovibrio</taxon>
    </lineage>
</organism>
<dbReference type="SUPFAM" id="SSF143100">
    <property type="entry name" value="TTHA1013/TTHA0281-like"/>
    <property type="match status" value="1"/>
</dbReference>